<feature type="compositionally biased region" description="Polar residues" evidence="1">
    <location>
        <begin position="1"/>
        <end position="17"/>
    </location>
</feature>
<dbReference type="STRING" id="485913.Krac_0393"/>
<dbReference type="Pfam" id="PF02517">
    <property type="entry name" value="Rce1-like"/>
    <property type="match status" value="1"/>
</dbReference>
<organism evidence="4 5">
    <name type="scientific">Ktedonobacter racemifer DSM 44963</name>
    <dbReference type="NCBI Taxonomy" id="485913"/>
    <lineage>
        <taxon>Bacteria</taxon>
        <taxon>Bacillati</taxon>
        <taxon>Chloroflexota</taxon>
        <taxon>Ktedonobacteria</taxon>
        <taxon>Ktedonobacterales</taxon>
        <taxon>Ktedonobacteraceae</taxon>
        <taxon>Ktedonobacter</taxon>
    </lineage>
</organism>
<evidence type="ECO:0000313" key="4">
    <source>
        <dbReference type="EMBL" id="EFH79873.1"/>
    </source>
</evidence>
<evidence type="ECO:0000256" key="2">
    <source>
        <dbReference type="SAM" id="Phobius"/>
    </source>
</evidence>
<proteinExistence type="predicted"/>
<evidence type="ECO:0000259" key="3">
    <source>
        <dbReference type="Pfam" id="PF02517"/>
    </source>
</evidence>
<feature type="transmembrane region" description="Helical" evidence="2">
    <location>
        <begin position="259"/>
        <end position="278"/>
    </location>
</feature>
<accession>D6U7L2</accession>
<feature type="transmembrane region" description="Helical" evidence="2">
    <location>
        <begin position="40"/>
        <end position="60"/>
    </location>
</feature>
<keyword evidence="2" id="KW-0812">Transmembrane</keyword>
<dbReference type="OrthoDB" id="9777755at2"/>
<dbReference type="EMBL" id="ADVG01000005">
    <property type="protein sequence ID" value="EFH79873.1"/>
    <property type="molecule type" value="Genomic_DNA"/>
</dbReference>
<feature type="transmembrane region" description="Helical" evidence="2">
    <location>
        <begin position="284"/>
        <end position="304"/>
    </location>
</feature>
<feature type="transmembrane region" description="Helical" evidence="2">
    <location>
        <begin position="234"/>
        <end position="252"/>
    </location>
</feature>
<comment type="caution">
    <text evidence="4">The sequence shown here is derived from an EMBL/GenBank/DDBJ whole genome shotgun (WGS) entry which is preliminary data.</text>
</comment>
<dbReference type="GO" id="GO:0004175">
    <property type="term" value="F:endopeptidase activity"/>
    <property type="evidence" value="ECO:0007669"/>
    <property type="project" value="UniProtKB-ARBA"/>
</dbReference>
<feature type="transmembrane region" description="Helical" evidence="2">
    <location>
        <begin position="72"/>
        <end position="95"/>
    </location>
</feature>
<dbReference type="PANTHER" id="PTHR35797:SF1">
    <property type="entry name" value="PROTEASE"/>
    <property type="match status" value="1"/>
</dbReference>
<evidence type="ECO:0000313" key="5">
    <source>
        <dbReference type="Proteomes" id="UP000004508"/>
    </source>
</evidence>
<keyword evidence="2" id="KW-1133">Transmembrane helix</keyword>
<dbReference type="PANTHER" id="PTHR35797">
    <property type="entry name" value="PROTEASE-RELATED"/>
    <property type="match status" value="1"/>
</dbReference>
<feature type="transmembrane region" description="Helical" evidence="2">
    <location>
        <begin position="201"/>
        <end position="222"/>
    </location>
</feature>
<feature type="transmembrane region" description="Helical" evidence="2">
    <location>
        <begin position="116"/>
        <end position="139"/>
    </location>
</feature>
<dbReference type="InParanoid" id="D6U7L2"/>
<dbReference type="eggNOG" id="COG1266">
    <property type="taxonomic scope" value="Bacteria"/>
</dbReference>
<keyword evidence="2" id="KW-0472">Membrane</keyword>
<feature type="region of interest" description="Disordered" evidence="1">
    <location>
        <begin position="1"/>
        <end position="20"/>
    </location>
</feature>
<dbReference type="AlphaFoldDB" id="D6U7L2"/>
<sequence>MNNTQTGLEDQNMNNMQKKSEAQHINEGNKRFQVWKSHPLVAYFVLAYAITWLFLGLVALHSHGLLALPSGLIFPLTLVGSIGLLLAALLLTVTTTGKRGMRAFFRQLLIWRVNPWWYLVVLFEPALVTLIVLAVTSLLGGPSFNFAHPPVVQRPPLPLPSGISPYLLIVPLFLLGGLLGGPLGEELGWRGYALAKLQSRYSALGASLILGVLWAVWHLPFFFMPGTTQSTTPFLLFAFGTLANSILFTWVYNHTRGSVLLTFLFHNALNITALYLPLSLWNDWQGVVAQCLVALVVVIIAGPARLSRRLSSRQTSSW</sequence>
<keyword evidence="5" id="KW-1185">Reference proteome</keyword>
<reference evidence="4 5" key="1">
    <citation type="journal article" date="2011" name="Stand. Genomic Sci.">
        <title>Non-contiguous finished genome sequence and contextual data of the filamentous soil bacterium Ktedonobacter racemifer type strain (SOSP1-21).</title>
        <authorList>
            <person name="Chang Y.J."/>
            <person name="Land M."/>
            <person name="Hauser L."/>
            <person name="Chertkov O."/>
            <person name="Del Rio T.G."/>
            <person name="Nolan M."/>
            <person name="Copeland A."/>
            <person name="Tice H."/>
            <person name="Cheng J.F."/>
            <person name="Lucas S."/>
            <person name="Han C."/>
            <person name="Goodwin L."/>
            <person name="Pitluck S."/>
            <person name="Ivanova N."/>
            <person name="Ovchinikova G."/>
            <person name="Pati A."/>
            <person name="Chen A."/>
            <person name="Palaniappan K."/>
            <person name="Mavromatis K."/>
            <person name="Liolios K."/>
            <person name="Brettin T."/>
            <person name="Fiebig A."/>
            <person name="Rohde M."/>
            <person name="Abt B."/>
            <person name="Goker M."/>
            <person name="Detter J.C."/>
            <person name="Woyke T."/>
            <person name="Bristow J."/>
            <person name="Eisen J.A."/>
            <person name="Markowitz V."/>
            <person name="Hugenholtz P."/>
            <person name="Kyrpides N.C."/>
            <person name="Klenk H.P."/>
            <person name="Lapidus A."/>
        </authorList>
    </citation>
    <scope>NUCLEOTIDE SEQUENCE [LARGE SCALE GENOMIC DNA]</scope>
    <source>
        <strain evidence="5">DSM 44963</strain>
    </source>
</reference>
<protein>
    <submittedName>
        <fullName evidence="4">Abortive infection protein</fullName>
    </submittedName>
</protein>
<evidence type="ECO:0000256" key="1">
    <source>
        <dbReference type="SAM" id="MobiDB-lite"/>
    </source>
</evidence>
<gene>
    <name evidence="4" type="ORF">Krac_0393</name>
</gene>
<feature type="transmembrane region" description="Helical" evidence="2">
    <location>
        <begin position="159"/>
        <end position="180"/>
    </location>
</feature>
<dbReference type="InterPro" id="IPR003675">
    <property type="entry name" value="Rce1/LyrA-like_dom"/>
</dbReference>
<dbReference type="RefSeq" id="WP_007922040.1">
    <property type="nucleotide sequence ID" value="NZ_ADVG01000005.1"/>
</dbReference>
<dbReference type="GO" id="GO:0080120">
    <property type="term" value="P:CAAX-box protein maturation"/>
    <property type="evidence" value="ECO:0007669"/>
    <property type="project" value="UniProtKB-ARBA"/>
</dbReference>
<name>D6U7L2_KTERA</name>
<feature type="domain" description="CAAX prenyl protease 2/Lysostaphin resistance protein A-like" evidence="3">
    <location>
        <begin position="171"/>
        <end position="271"/>
    </location>
</feature>
<dbReference type="Proteomes" id="UP000004508">
    <property type="component" value="Unassembled WGS sequence"/>
</dbReference>
<dbReference type="InterPro" id="IPR042150">
    <property type="entry name" value="MmRce1-like"/>
</dbReference>